<reference evidence="2" key="1">
    <citation type="journal article" date="2019" name="Int. J. Syst. Evol. Microbiol.">
        <title>The Global Catalogue of Microorganisms (GCM) 10K type strain sequencing project: providing services to taxonomists for standard genome sequencing and annotation.</title>
        <authorList>
            <consortium name="The Broad Institute Genomics Platform"/>
            <consortium name="The Broad Institute Genome Sequencing Center for Infectious Disease"/>
            <person name="Wu L."/>
            <person name="Ma J."/>
        </authorList>
    </citation>
    <scope>NUCLEOTIDE SEQUENCE [LARGE SCALE GENOMIC DNA]</scope>
    <source>
        <strain evidence="2">KCTC 52368</strain>
    </source>
</reference>
<dbReference type="Proteomes" id="UP001597526">
    <property type="component" value="Unassembled WGS sequence"/>
</dbReference>
<gene>
    <name evidence="1" type="ORF">ACFSQJ_11890</name>
</gene>
<protein>
    <submittedName>
        <fullName evidence="1">NRDE family protein</fullName>
    </submittedName>
</protein>
<sequence length="240" mass="27558">MCTVSFIPKGNTFVFTSNRDEHISRPSAFFPKKEIVNNKRIVFPKDPKAGGTWFAISESGAVVILLNGAFEKHVPKDNYAKSRGLVVLDIVSHNNPQDYLKEIDLIKIEPFTVLVFEKEKLVELRWDGKNKHLKTLKSDQAYIWSSATLYDKEIIQKREELFSSFMNKAEVDAKSIIDFHSNNHQDSQNGFIIDRQTGLKTFSVTQAVLEKRRVALKHIDLLKQETNKLEMITSQLISQF</sequence>
<dbReference type="RefSeq" id="WP_377767182.1">
    <property type="nucleotide sequence ID" value="NZ_JBHULB010000016.1"/>
</dbReference>
<evidence type="ECO:0000313" key="2">
    <source>
        <dbReference type="Proteomes" id="UP001597526"/>
    </source>
</evidence>
<name>A0ABW5MWM4_9FLAO</name>
<organism evidence="1 2">
    <name type="scientific">Croceitalea marina</name>
    <dbReference type="NCBI Taxonomy" id="1775166"/>
    <lineage>
        <taxon>Bacteria</taxon>
        <taxon>Pseudomonadati</taxon>
        <taxon>Bacteroidota</taxon>
        <taxon>Flavobacteriia</taxon>
        <taxon>Flavobacteriales</taxon>
        <taxon>Flavobacteriaceae</taxon>
        <taxon>Croceitalea</taxon>
    </lineage>
</organism>
<dbReference type="PANTHER" id="PTHR17985:SF8">
    <property type="entry name" value="TRANSPORT AND GOLGI ORGANIZATION PROTEIN 2 HOMOLOG"/>
    <property type="match status" value="1"/>
</dbReference>
<proteinExistence type="predicted"/>
<dbReference type="EMBL" id="JBHULB010000016">
    <property type="protein sequence ID" value="MFD2587637.1"/>
    <property type="molecule type" value="Genomic_DNA"/>
</dbReference>
<accession>A0ABW5MWM4</accession>
<evidence type="ECO:0000313" key="1">
    <source>
        <dbReference type="EMBL" id="MFD2587637.1"/>
    </source>
</evidence>
<comment type="caution">
    <text evidence="1">The sequence shown here is derived from an EMBL/GenBank/DDBJ whole genome shotgun (WGS) entry which is preliminary data.</text>
</comment>
<keyword evidence="2" id="KW-1185">Reference proteome</keyword>
<dbReference type="Pfam" id="PF05742">
    <property type="entry name" value="TANGO2"/>
    <property type="match status" value="1"/>
</dbReference>
<dbReference type="InterPro" id="IPR008551">
    <property type="entry name" value="TANGO2"/>
</dbReference>
<dbReference type="PANTHER" id="PTHR17985">
    <property type="entry name" value="SER/THR-RICH PROTEIN T10 IN DGCR REGION"/>
    <property type="match status" value="1"/>
</dbReference>